<feature type="transmembrane region" description="Helical" evidence="6">
    <location>
        <begin position="22"/>
        <end position="44"/>
    </location>
</feature>
<evidence type="ECO:0000256" key="6">
    <source>
        <dbReference type="SAM" id="Phobius"/>
    </source>
</evidence>
<feature type="transmembrane region" description="Helical" evidence="6">
    <location>
        <begin position="56"/>
        <end position="75"/>
    </location>
</feature>
<keyword evidence="4 6" id="KW-1133">Transmembrane helix</keyword>
<dbReference type="RefSeq" id="WP_386802802.1">
    <property type="nucleotide sequence ID" value="NZ_JBHTMU010000013.1"/>
</dbReference>
<comment type="caution">
    <text evidence="8">The sequence shown here is derived from an EMBL/GenBank/DDBJ whole genome shotgun (WGS) entry which is preliminary data.</text>
</comment>
<dbReference type="Gene3D" id="1.20.950.20">
    <property type="entry name" value="Transmembrane di-heme cytochromes, Chain C"/>
    <property type="match status" value="1"/>
</dbReference>
<evidence type="ECO:0000256" key="4">
    <source>
        <dbReference type="ARBA" id="ARBA00022989"/>
    </source>
</evidence>
<evidence type="ECO:0000256" key="2">
    <source>
        <dbReference type="ARBA" id="ARBA00022475"/>
    </source>
</evidence>
<evidence type="ECO:0000256" key="5">
    <source>
        <dbReference type="ARBA" id="ARBA00023136"/>
    </source>
</evidence>
<feature type="transmembrane region" description="Helical" evidence="6">
    <location>
        <begin position="169"/>
        <end position="191"/>
    </location>
</feature>
<evidence type="ECO:0000259" key="7">
    <source>
        <dbReference type="Pfam" id="PF01292"/>
    </source>
</evidence>
<evidence type="ECO:0000256" key="3">
    <source>
        <dbReference type="ARBA" id="ARBA00022692"/>
    </source>
</evidence>
<keyword evidence="3 6" id="KW-0812">Transmembrane</keyword>
<evidence type="ECO:0000313" key="9">
    <source>
        <dbReference type="Proteomes" id="UP001597135"/>
    </source>
</evidence>
<name>A0ABW3ZI31_9RHOB</name>
<keyword evidence="2" id="KW-1003">Cell membrane</keyword>
<reference evidence="9" key="1">
    <citation type="journal article" date="2019" name="Int. J. Syst. Evol. Microbiol.">
        <title>The Global Catalogue of Microorganisms (GCM) 10K type strain sequencing project: providing services to taxonomists for standard genome sequencing and annotation.</title>
        <authorList>
            <consortium name="The Broad Institute Genomics Platform"/>
            <consortium name="The Broad Institute Genome Sequencing Center for Infectious Disease"/>
            <person name="Wu L."/>
            <person name="Ma J."/>
        </authorList>
    </citation>
    <scope>NUCLEOTIDE SEQUENCE [LARGE SCALE GENOMIC DNA]</scope>
    <source>
        <strain evidence="9">CCUG 62953</strain>
    </source>
</reference>
<accession>A0ABW3ZI31</accession>
<evidence type="ECO:0000256" key="1">
    <source>
        <dbReference type="ARBA" id="ARBA00004651"/>
    </source>
</evidence>
<dbReference type="InterPro" id="IPR011577">
    <property type="entry name" value="Cyt_b561_bac/Ni-Hgenase"/>
</dbReference>
<feature type="domain" description="Cytochrome b561 bacterial/Ni-hydrogenase" evidence="7">
    <location>
        <begin position="16"/>
        <end position="201"/>
    </location>
</feature>
<keyword evidence="9" id="KW-1185">Reference proteome</keyword>
<proteinExistence type="predicted"/>
<dbReference type="SUPFAM" id="SSF81342">
    <property type="entry name" value="Transmembrane di-heme cytochromes"/>
    <property type="match status" value="1"/>
</dbReference>
<protein>
    <submittedName>
        <fullName evidence="8">Cytochrome b/b6 domain-containing protein</fullName>
    </submittedName>
</protein>
<gene>
    <name evidence="8" type="ORF">ACFQ4E_09205</name>
</gene>
<dbReference type="EMBL" id="JBHTMU010000013">
    <property type="protein sequence ID" value="MFD1342593.1"/>
    <property type="molecule type" value="Genomic_DNA"/>
</dbReference>
<comment type="subcellular location">
    <subcellularLocation>
        <location evidence="1">Cell membrane</location>
        <topology evidence="1">Multi-pass membrane protein</topology>
    </subcellularLocation>
</comment>
<dbReference type="Proteomes" id="UP001597135">
    <property type="component" value="Unassembled WGS sequence"/>
</dbReference>
<sequence>MIAASHPTPTDPTTDHTLSTRLVHAGLALAVVTQLVTSLVLEPAEDGHAGNLWFEVHEYAGLSAFALIVLFWIVLTARKRGTPAGLLFPWFSGARLSALWSDIKRHAGALRHLRLPAHEGESPLASAVHGLGILLITAMAASGTLYYLIGDGNPDAGGLVGVAMFVHRALANLAWAYLIGHVSMAVLQHLFTDFNLRQMWSLHSAPKKDISK</sequence>
<organism evidence="8 9">
    <name type="scientific">Litorisediminicola beolgyonensis</name>
    <dbReference type="NCBI Taxonomy" id="1173614"/>
    <lineage>
        <taxon>Bacteria</taxon>
        <taxon>Pseudomonadati</taxon>
        <taxon>Pseudomonadota</taxon>
        <taxon>Alphaproteobacteria</taxon>
        <taxon>Rhodobacterales</taxon>
        <taxon>Paracoccaceae</taxon>
        <taxon>Litorisediminicola</taxon>
    </lineage>
</organism>
<keyword evidence="5 6" id="KW-0472">Membrane</keyword>
<feature type="transmembrane region" description="Helical" evidence="6">
    <location>
        <begin position="124"/>
        <end position="149"/>
    </location>
</feature>
<dbReference type="InterPro" id="IPR016174">
    <property type="entry name" value="Di-haem_cyt_TM"/>
</dbReference>
<dbReference type="Pfam" id="PF01292">
    <property type="entry name" value="Ni_hydr_CYTB"/>
    <property type="match status" value="1"/>
</dbReference>
<evidence type="ECO:0000313" key="8">
    <source>
        <dbReference type="EMBL" id="MFD1342593.1"/>
    </source>
</evidence>